<feature type="region of interest" description="Disordered" evidence="1">
    <location>
        <begin position="178"/>
        <end position="216"/>
    </location>
</feature>
<feature type="region of interest" description="Disordered" evidence="1">
    <location>
        <begin position="483"/>
        <end position="510"/>
    </location>
</feature>
<sequence length="1096" mass="121118">MAEAPIGEPSTKFHPFFTKGFAASSPLTGDTYPSEESNLEDGPRKRRKSDVDVAQENSTVKRKRGRPRKDTSSSITKIEEPNAPALPLIEQPQMPVLQDKPAQSTEDSPQNVAPETPTVPKKVLKFNPKTGTFGSPPKPKSVPIPTRIVTIKYGPDEEKRKALGVKIAQILEGTLQLPFTPKPASKKTKPTTTAKPTHPFFGGKPKPDPSNSSRKQINKQSVFMSTPVSPQKPRAVPWSKAPQFSAKSSGIKVHGAMHPMWPPKDMCHVRDVKPSCVAQAHVPTKKSKGQAVVVTKADSVLTHLLDGLSLDDIRESIPRDEDKFTPAPSQLRLPQRHFESGRKLQARIRPQLKTYRAGLGFDESAEFDDLAGSPEHNHAAIQRLYDSLTTQLSAYDRSDCESMAWVQKYAPVTAAQVLQAGKEGFLLKRWLQALKVDSVHTGSPVLKAKGKAEGVAKKKRKKNKLEGFIVDSEEEANEMVGSDEDDYIPIGPGQNTNSVIRSGDLGGRSREIRRPTNMVLLSGPSGSGKTAAVFAVAKELGYEVFEINSSSRRSGKDILERVGDMTRNHLVQHHQTGSTEGDDQVAKDLKSGKQGTMASFFKSKNPTTKTPQPKAVGEDSPKSTVPRSQKQSLILLEEVDVLFEEDKQFWTTLLGMVAQSKRPFVMTCNDEKMIPFQTMMLHGIFRFSPPPTDLAVDACLLIAANEGHALQRSAVETLYESRGNDLRATITELNYWCQIGVGDRRGGFDWFYLRWPKGSDLDENGDVVRVISEGTYCRGMGWFGRDQMVSNADGQEKEEEAMRQAWDSWRLDMGNWETCAELSSWASALPKDPQRESALEALAAYDDYCGAMSEADLCSVGSLASKLQETMDSTLPDIPDKTRSDYIIGQSLLEADPVTRHTSPERAMTTSMKSLAKARLHELGTRLGTSNQALQRIDEDKAVGVLQRWFQDEETQLIRYDIALAFDPIAVSAKATPATYLDPSVFDQTMRLIVLDVAPWVRGIVAYDNKLMAERLRLSNLLSEGGKRKRMRTTRAAYSALEGGERSTTRRERYFGDVLNTGFVMRTGGSTWQDAIAEPVREAASVPSSPKSDETE</sequence>
<feature type="domain" description="AAA+ ATPase" evidence="2">
    <location>
        <begin position="515"/>
        <end position="691"/>
    </location>
</feature>
<feature type="region of interest" description="Disordered" evidence="1">
    <location>
        <begin position="1"/>
        <end position="144"/>
    </location>
</feature>
<dbReference type="PANTHER" id="PTHR23389">
    <property type="entry name" value="CHROMOSOME TRANSMISSION FIDELITY FACTOR 18"/>
    <property type="match status" value="1"/>
</dbReference>
<dbReference type="CDD" id="cd00009">
    <property type="entry name" value="AAA"/>
    <property type="match status" value="1"/>
</dbReference>
<accession>A0A8K0SFL8</accession>
<dbReference type="GO" id="GO:0005634">
    <property type="term" value="C:nucleus"/>
    <property type="evidence" value="ECO:0007669"/>
    <property type="project" value="TreeGrafter"/>
</dbReference>
<evidence type="ECO:0000259" key="2">
    <source>
        <dbReference type="SMART" id="SM00382"/>
    </source>
</evidence>
<dbReference type="EMBL" id="JAGPNK010000016">
    <property type="protein sequence ID" value="KAH7308025.1"/>
    <property type="molecule type" value="Genomic_DNA"/>
</dbReference>
<gene>
    <name evidence="3" type="ORF">B0I35DRAFT_483319</name>
</gene>
<proteinExistence type="predicted"/>
<evidence type="ECO:0000313" key="3">
    <source>
        <dbReference type="EMBL" id="KAH7308025.1"/>
    </source>
</evidence>
<dbReference type="GO" id="GO:0016887">
    <property type="term" value="F:ATP hydrolysis activity"/>
    <property type="evidence" value="ECO:0007669"/>
    <property type="project" value="InterPro"/>
</dbReference>
<feature type="compositionally biased region" description="Low complexity" evidence="1">
    <location>
        <begin position="190"/>
        <end position="201"/>
    </location>
</feature>
<feature type="region of interest" description="Disordered" evidence="1">
    <location>
        <begin position="224"/>
        <end position="243"/>
    </location>
</feature>
<dbReference type="GO" id="GO:0003677">
    <property type="term" value="F:DNA binding"/>
    <property type="evidence" value="ECO:0007669"/>
    <property type="project" value="TreeGrafter"/>
</dbReference>
<dbReference type="PANTHER" id="PTHR23389:SF21">
    <property type="entry name" value="ATPASE FAMILY AAA DOMAIN-CONTAINING PROTEIN 5"/>
    <property type="match status" value="1"/>
</dbReference>
<dbReference type="Proteomes" id="UP000813444">
    <property type="component" value="Unassembled WGS sequence"/>
</dbReference>
<evidence type="ECO:0000256" key="1">
    <source>
        <dbReference type="SAM" id="MobiDB-lite"/>
    </source>
</evidence>
<dbReference type="OrthoDB" id="9996895at2759"/>
<dbReference type="Gene3D" id="3.40.50.300">
    <property type="entry name" value="P-loop containing nucleotide triphosphate hydrolases"/>
    <property type="match status" value="1"/>
</dbReference>
<feature type="compositionally biased region" description="Polar residues" evidence="1">
    <location>
        <begin position="101"/>
        <end position="113"/>
    </location>
</feature>
<reference evidence="3" key="1">
    <citation type="journal article" date="2021" name="Nat. Commun.">
        <title>Genetic determinants of endophytism in the Arabidopsis root mycobiome.</title>
        <authorList>
            <person name="Mesny F."/>
            <person name="Miyauchi S."/>
            <person name="Thiergart T."/>
            <person name="Pickel B."/>
            <person name="Atanasova L."/>
            <person name="Karlsson M."/>
            <person name="Huettel B."/>
            <person name="Barry K.W."/>
            <person name="Haridas S."/>
            <person name="Chen C."/>
            <person name="Bauer D."/>
            <person name="Andreopoulos W."/>
            <person name="Pangilinan J."/>
            <person name="LaButti K."/>
            <person name="Riley R."/>
            <person name="Lipzen A."/>
            <person name="Clum A."/>
            <person name="Drula E."/>
            <person name="Henrissat B."/>
            <person name="Kohler A."/>
            <person name="Grigoriev I.V."/>
            <person name="Martin F.M."/>
            <person name="Hacquard S."/>
        </authorList>
    </citation>
    <scope>NUCLEOTIDE SEQUENCE</scope>
    <source>
        <strain evidence="3">MPI-CAGE-CH-0235</strain>
    </source>
</reference>
<name>A0A8K0SFL8_9HYPO</name>
<feature type="region of interest" description="Disordered" evidence="1">
    <location>
        <begin position="596"/>
        <end position="627"/>
    </location>
</feature>
<dbReference type="AlphaFoldDB" id="A0A8K0SFL8"/>
<dbReference type="Pfam" id="PF00004">
    <property type="entry name" value="AAA"/>
    <property type="match status" value="1"/>
</dbReference>
<dbReference type="InterPro" id="IPR027417">
    <property type="entry name" value="P-loop_NTPase"/>
</dbReference>
<dbReference type="SMART" id="SM00382">
    <property type="entry name" value="AAA"/>
    <property type="match status" value="1"/>
</dbReference>
<organism evidence="3 4">
    <name type="scientific">Stachybotrys elegans</name>
    <dbReference type="NCBI Taxonomy" id="80388"/>
    <lineage>
        <taxon>Eukaryota</taxon>
        <taxon>Fungi</taxon>
        <taxon>Dikarya</taxon>
        <taxon>Ascomycota</taxon>
        <taxon>Pezizomycotina</taxon>
        <taxon>Sordariomycetes</taxon>
        <taxon>Hypocreomycetidae</taxon>
        <taxon>Hypocreales</taxon>
        <taxon>Stachybotryaceae</taxon>
        <taxon>Stachybotrys</taxon>
    </lineage>
</organism>
<feature type="compositionally biased region" description="Polar residues" evidence="1">
    <location>
        <begin position="596"/>
        <end position="611"/>
    </location>
</feature>
<comment type="caution">
    <text evidence="3">The sequence shown here is derived from an EMBL/GenBank/DDBJ whole genome shotgun (WGS) entry which is preliminary data.</text>
</comment>
<dbReference type="SUPFAM" id="SSF52540">
    <property type="entry name" value="P-loop containing nucleoside triphosphate hydrolases"/>
    <property type="match status" value="1"/>
</dbReference>
<dbReference type="InterPro" id="IPR003593">
    <property type="entry name" value="AAA+_ATPase"/>
</dbReference>
<keyword evidence="4" id="KW-1185">Reference proteome</keyword>
<protein>
    <recommendedName>
        <fullName evidence="2">AAA+ ATPase domain-containing protein</fullName>
    </recommendedName>
</protein>
<dbReference type="InterPro" id="IPR003959">
    <property type="entry name" value="ATPase_AAA_core"/>
</dbReference>
<evidence type="ECO:0000313" key="4">
    <source>
        <dbReference type="Proteomes" id="UP000813444"/>
    </source>
</evidence>
<dbReference type="GO" id="GO:0005524">
    <property type="term" value="F:ATP binding"/>
    <property type="evidence" value="ECO:0007669"/>
    <property type="project" value="InterPro"/>
</dbReference>